<evidence type="ECO:0000256" key="1">
    <source>
        <dbReference type="SAM" id="Phobius"/>
    </source>
</evidence>
<feature type="transmembrane region" description="Helical" evidence="1">
    <location>
        <begin position="160"/>
        <end position="178"/>
    </location>
</feature>
<dbReference type="Proteomes" id="UP001165240">
    <property type="component" value="Unassembled WGS sequence"/>
</dbReference>
<proteinExistence type="predicted"/>
<keyword evidence="1" id="KW-0812">Transmembrane</keyword>
<evidence type="ECO:0000313" key="3">
    <source>
        <dbReference type="Proteomes" id="UP001165240"/>
    </source>
</evidence>
<name>A0AAX6BLN6_PRIMG</name>
<dbReference type="AlphaFoldDB" id="A0AAX6BLN6"/>
<dbReference type="NCBIfam" id="NF041644">
    <property type="entry name" value="CBO0543_fam"/>
    <property type="match status" value="1"/>
</dbReference>
<organism evidence="2 3">
    <name type="scientific">Priestia megaterium</name>
    <name type="common">Bacillus megaterium</name>
    <dbReference type="NCBI Taxonomy" id="1404"/>
    <lineage>
        <taxon>Bacteria</taxon>
        <taxon>Bacillati</taxon>
        <taxon>Bacillota</taxon>
        <taxon>Bacilli</taxon>
        <taxon>Bacillales</taxon>
        <taxon>Bacillaceae</taxon>
        <taxon>Priestia</taxon>
    </lineage>
</organism>
<dbReference type="InterPro" id="IPR048147">
    <property type="entry name" value="CBO0543-like"/>
</dbReference>
<feature type="transmembrane region" description="Helical" evidence="1">
    <location>
        <begin position="64"/>
        <end position="81"/>
    </location>
</feature>
<keyword evidence="1" id="KW-0472">Membrane</keyword>
<feature type="transmembrane region" description="Helical" evidence="1">
    <location>
        <begin position="130"/>
        <end position="154"/>
    </location>
</feature>
<evidence type="ECO:0000313" key="2">
    <source>
        <dbReference type="EMBL" id="GMG74736.1"/>
    </source>
</evidence>
<accession>A0AAX6BLN6</accession>
<protein>
    <submittedName>
        <fullName evidence="2">Uncharacterized protein</fullName>
    </submittedName>
</protein>
<feature type="transmembrane region" description="Helical" evidence="1">
    <location>
        <begin position="39"/>
        <end position="59"/>
    </location>
</feature>
<keyword evidence="1" id="KW-1133">Transmembrane helix</keyword>
<comment type="caution">
    <text evidence="2">The sequence shown here is derived from an EMBL/GenBank/DDBJ whole genome shotgun (WGS) entry which is preliminary data.</text>
</comment>
<feature type="transmembrane region" description="Helical" evidence="1">
    <location>
        <begin position="104"/>
        <end position="123"/>
    </location>
</feature>
<reference evidence="2" key="1">
    <citation type="journal article" date="2024" name="Appl Microbiol">
        <title>Effect of kuratsuki Bacillus and Priestia on Taste of Sake.</title>
        <authorList>
            <person name="Kobayashi K."/>
            <person name="Nishida H."/>
        </authorList>
    </citation>
    <scope>NUCLEOTIDE SEQUENCE</scope>
    <source>
        <strain evidence="2">B-12</strain>
    </source>
</reference>
<dbReference type="EMBL" id="BSYK01000001">
    <property type="protein sequence ID" value="GMG74736.1"/>
    <property type="molecule type" value="Genomic_DNA"/>
</dbReference>
<gene>
    <name evidence="2" type="ORF">ShirakiTB12_32040</name>
</gene>
<sequence length="192" mass="23089">MERLSKIGGISMFEMIKMMQQVLNKKEFSYWVHQDLFSFQWWLIVVINALFLLLFYFFIDRQRLFFMLLVFFISFDIVGLVDEFGKFFNLWCYPHQMLPFTDRFNTVDFAIIPVSIALVYQFFSKWKFFFIAHIITSAVIAFIGIPIFKALYLYKLLNWSMFYSFLTVFIMGIVVKIISDWMAGKKRGYRVS</sequence>